<dbReference type="AlphaFoldDB" id="A0AAF3FCF1"/>
<feature type="compositionally biased region" description="Polar residues" evidence="1">
    <location>
        <begin position="148"/>
        <end position="161"/>
    </location>
</feature>
<evidence type="ECO:0000313" key="3">
    <source>
        <dbReference type="Proteomes" id="UP000887575"/>
    </source>
</evidence>
<accession>A0AAF3FCF1</accession>
<feature type="signal peptide" evidence="2">
    <location>
        <begin position="1"/>
        <end position="20"/>
    </location>
</feature>
<dbReference type="Proteomes" id="UP000887575">
    <property type="component" value="Unassembled WGS sequence"/>
</dbReference>
<evidence type="ECO:0000256" key="1">
    <source>
        <dbReference type="SAM" id="MobiDB-lite"/>
    </source>
</evidence>
<feature type="compositionally biased region" description="Low complexity" evidence="1">
    <location>
        <begin position="43"/>
        <end position="53"/>
    </location>
</feature>
<organism evidence="3 4">
    <name type="scientific">Mesorhabditis belari</name>
    <dbReference type="NCBI Taxonomy" id="2138241"/>
    <lineage>
        <taxon>Eukaryota</taxon>
        <taxon>Metazoa</taxon>
        <taxon>Ecdysozoa</taxon>
        <taxon>Nematoda</taxon>
        <taxon>Chromadorea</taxon>
        <taxon>Rhabditida</taxon>
        <taxon>Rhabditina</taxon>
        <taxon>Rhabditomorpha</taxon>
        <taxon>Rhabditoidea</taxon>
        <taxon>Rhabditidae</taxon>
        <taxon>Mesorhabditinae</taxon>
        <taxon>Mesorhabditis</taxon>
    </lineage>
</organism>
<protein>
    <submittedName>
        <fullName evidence="4">Uncharacterized protein</fullName>
    </submittedName>
</protein>
<feature type="chain" id="PRO_5042077988" evidence="2">
    <location>
        <begin position="21"/>
        <end position="161"/>
    </location>
</feature>
<feature type="region of interest" description="Disordered" evidence="1">
    <location>
        <begin position="139"/>
        <end position="161"/>
    </location>
</feature>
<evidence type="ECO:0000256" key="2">
    <source>
        <dbReference type="SAM" id="SignalP"/>
    </source>
</evidence>
<sequence>MRTLFLTFLLFIISSQWVIYRKGNAPKRKIVCKPDNEWETNAQPGSSSPSSSSSEEHQPQQPAKREASLDEHVLVVVRKRRDVEIDPNTKEPIIFLGQKTNVSTTFVDDGDFDLISDYLTSDELKLVKQQIMNTCNYLDRDRHHETKQPTTASSKSQGTRN</sequence>
<proteinExistence type="predicted"/>
<keyword evidence="3" id="KW-1185">Reference proteome</keyword>
<reference evidence="4" key="1">
    <citation type="submission" date="2024-02" db="UniProtKB">
        <authorList>
            <consortium name="WormBaseParasite"/>
        </authorList>
    </citation>
    <scope>IDENTIFICATION</scope>
</reference>
<evidence type="ECO:0000313" key="4">
    <source>
        <dbReference type="WBParaSite" id="MBELARI_LOCUS4558"/>
    </source>
</evidence>
<feature type="region of interest" description="Disordered" evidence="1">
    <location>
        <begin position="32"/>
        <end position="70"/>
    </location>
</feature>
<feature type="compositionally biased region" description="Basic and acidic residues" evidence="1">
    <location>
        <begin position="54"/>
        <end position="70"/>
    </location>
</feature>
<name>A0AAF3FCF1_9BILA</name>
<dbReference type="WBParaSite" id="MBELARI_LOCUS4558">
    <property type="protein sequence ID" value="MBELARI_LOCUS4558"/>
    <property type="gene ID" value="MBELARI_LOCUS4558"/>
</dbReference>
<keyword evidence="2" id="KW-0732">Signal</keyword>